<accession>A0ABD0SLQ9</accession>
<dbReference type="PROSITE" id="PS00028">
    <property type="entry name" value="ZINC_FINGER_C2H2_1"/>
    <property type="match status" value="1"/>
</dbReference>
<keyword evidence="1" id="KW-0479">Metal-binding</keyword>
<gene>
    <name evidence="5" type="ORF">ABMA28_006598</name>
</gene>
<dbReference type="EMBL" id="JBEDNZ010000019">
    <property type="protein sequence ID" value="KAL0820779.1"/>
    <property type="molecule type" value="Genomic_DNA"/>
</dbReference>
<organism evidence="5 6">
    <name type="scientific">Loxostege sticticalis</name>
    <name type="common">Beet webworm moth</name>
    <dbReference type="NCBI Taxonomy" id="481309"/>
    <lineage>
        <taxon>Eukaryota</taxon>
        <taxon>Metazoa</taxon>
        <taxon>Ecdysozoa</taxon>
        <taxon>Arthropoda</taxon>
        <taxon>Hexapoda</taxon>
        <taxon>Insecta</taxon>
        <taxon>Pterygota</taxon>
        <taxon>Neoptera</taxon>
        <taxon>Endopterygota</taxon>
        <taxon>Lepidoptera</taxon>
        <taxon>Glossata</taxon>
        <taxon>Ditrysia</taxon>
        <taxon>Pyraloidea</taxon>
        <taxon>Crambidae</taxon>
        <taxon>Pyraustinae</taxon>
        <taxon>Loxostege</taxon>
    </lineage>
</organism>
<sequence>MQRGSCSREDSIGPSGTVEDNRNENNTTYSKQALNIKKFAEKTTYCRPSISYNQEFINKTVERNNRLQRLVKKLILIRKKEKQTEAWNNYINELKSKHKHYATELNRIIGRHTLEEPTPLEYIDDYYDNQSNLCKDLLQDFYDAYDTIQYNSNSYEINPQDIQTNKSPRPNYRSYFNNSNCYPMSSQGRLMMLNRERQRNSLTSDWPHHPARRPPNCIYVDKESTRENNCRSNKVQSRQNIVGSKRCYCAEKNCAVKHSAVQTDCCLEAASASTSMDIKQEGTNTEDERETAKDAYTRVSENVEILKRRIQETCSFDRPPLLESIENKIDNLISSINSFIDDVKSRAYVRQCYGCHSVCLDRSEPYSNKMNDTRSETFVIKRAEELVCGIIEKDPDTPSTSGLDRKLIERSRGTNIDRILMEEINSSNRAKEDIENMLSESVGCPCSVSISIDIPTRDRSTEVTDSLEKAESKAEDNPSVSIQEVDRSVGEGDAPQMTIAVNTDPLGLLALLRVSKETMMQLLSYVPNIPYNSYLPMINIPQTREVPHFICNICGAAFARPSQLSDHIERHDLTKTRDCCVCRHILDMQRHRSPGLFRCRYCGQRFARAYCCELHQEACARRLGRRHDVSPSLMLLR</sequence>
<feature type="region of interest" description="Disordered" evidence="3">
    <location>
        <begin position="1"/>
        <end position="26"/>
    </location>
</feature>
<keyword evidence="1" id="KW-0863">Zinc-finger</keyword>
<dbReference type="Proteomes" id="UP001549921">
    <property type="component" value="Unassembled WGS sequence"/>
</dbReference>
<feature type="compositionally biased region" description="Basic and acidic residues" evidence="3">
    <location>
        <begin position="1"/>
        <end position="11"/>
    </location>
</feature>
<dbReference type="InterPro" id="IPR036236">
    <property type="entry name" value="Znf_C2H2_sf"/>
</dbReference>
<evidence type="ECO:0000313" key="5">
    <source>
        <dbReference type="EMBL" id="KAL0820779.1"/>
    </source>
</evidence>
<dbReference type="InterPro" id="IPR013087">
    <property type="entry name" value="Znf_C2H2_type"/>
</dbReference>
<proteinExistence type="predicted"/>
<dbReference type="GO" id="GO:0008270">
    <property type="term" value="F:zinc ion binding"/>
    <property type="evidence" value="ECO:0007669"/>
    <property type="project" value="UniProtKB-KW"/>
</dbReference>
<protein>
    <recommendedName>
        <fullName evidence="4">C2H2-type domain-containing protein</fullName>
    </recommendedName>
</protein>
<reference evidence="5 6" key="1">
    <citation type="submission" date="2024-06" db="EMBL/GenBank/DDBJ databases">
        <title>A chromosome-level genome assembly of beet webworm, Loxostege sticticalis.</title>
        <authorList>
            <person name="Zhang Y."/>
        </authorList>
    </citation>
    <scope>NUCLEOTIDE SEQUENCE [LARGE SCALE GENOMIC DNA]</scope>
    <source>
        <strain evidence="5">AQ028</strain>
        <tissue evidence="5">Male pupae</tissue>
    </source>
</reference>
<dbReference type="SMART" id="SM00355">
    <property type="entry name" value="ZnF_C2H2"/>
    <property type="match status" value="2"/>
</dbReference>
<keyword evidence="1" id="KW-0862">Zinc</keyword>
<evidence type="ECO:0000256" key="2">
    <source>
        <dbReference type="SAM" id="Coils"/>
    </source>
</evidence>
<evidence type="ECO:0000256" key="3">
    <source>
        <dbReference type="SAM" id="MobiDB-lite"/>
    </source>
</evidence>
<keyword evidence="2" id="KW-0175">Coiled coil</keyword>
<feature type="domain" description="C2H2-type" evidence="4">
    <location>
        <begin position="549"/>
        <end position="576"/>
    </location>
</feature>
<evidence type="ECO:0000259" key="4">
    <source>
        <dbReference type="PROSITE" id="PS50157"/>
    </source>
</evidence>
<dbReference type="PROSITE" id="PS50157">
    <property type="entry name" value="ZINC_FINGER_C2H2_2"/>
    <property type="match status" value="1"/>
</dbReference>
<name>A0ABD0SLQ9_LOXSC</name>
<evidence type="ECO:0000256" key="1">
    <source>
        <dbReference type="PROSITE-ProRule" id="PRU00042"/>
    </source>
</evidence>
<dbReference type="AlphaFoldDB" id="A0ABD0SLQ9"/>
<feature type="coiled-coil region" evidence="2">
    <location>
        <begin position="289"/>
        <end position="342"/>
    </location>
</feature>
<comment type="caution">
    <text evidence="5">The sequence shown here is derived from an EMBL/GenBank/DDBJ whole genome shotgun (WGS) entry which is preliminary data.</text>
</comment>
<evidence type="ECO:0000313" key="6">
    <source>
        <dbReference type="Proteomes" id="UP001549921"/>
    </source>
</evidence>
<dbReference type="SUPFAM" id="SSF57667">
    <property type="entry name" value="beta-beta-alpha zinc fingers"/>
    <property type="match status" value="1"/>
</dbReference>